<keyword evidence="3" id="KW-1185">Reference proteome</keyword>
<organism evidence="2 3">
    <name type="scientific">Nakamurella endophytica</name>
    <dbReference type="NCBI Taxonomy" id="1748367"/>
    <lineage>
        <taxon>Bacteria</taxon>
        <taxon>Bacillati</taxon>
        <taxon>Actinomycetota</taxon>
        <taxon>Actinomycetes</taxon>
        <taxon>Nakamurellales</taxon>
        <taxon>Nakamurellaceae</taxon>
        <taxon>Nakamurella</taxon>
    </lineage>
</organism>
<feature type="region of interest" description="Disordered" evidence="1">
    <location>
        <begin position="1"/>
        <end position="50"/>
    </location>
</feature>
<protein>
    <submittedName>
        <fullName evidence="2">Uncharacterized protein</fullName>
    </submittedName>
</protein>
<proteinExistence type="predicted"/>
<comment type="caution">
    <text evidence="2">The sequence shown here is derived from an EMBL/GenBank/DDBJ whole genome shotgun (WGS) entry which is preliminary data.</text>
</comment>
<dbReference type="Proteomes" id="UP000655208">
    <property type="component" value="Unassembled WGS sequence"/>
</dbReference>
<evidence type="ECO:0000256" key="1">
    <source>
        <dbReference type="SAM" id="MobiDB-lite"/>
    </source>
</evidence>
<feature type="compositionally biased region" description="Basic residues" evidence="1">
    <location>
        <begin position="1"/>
        <end position="10"/>
    </location>
</feature>
<dbReference type="AlphaFoldDB" id="A0A917T5E7"/>
<sequence length="133" mass="13971">METGIRRRVRREADPGAAPGPPGWSHPRHTGPAHAERGTDMTTSSVVRTANPRRIVLDDTAGRISRGRARGCGRLGGPAPVPARATVSVPAGTVRDLGGHDLGPWFLAGGEDVEAHNLRLAGFARSDRSLLGC</sequence>
<evidence type="ECO:0000313" key="2">
    <source>
        <dbReference type="EMBL" id="GGM11147.1"/>
    </source>
</evidence>
<name>A0A917T5E7_9ACTN</name>
<reference evidence="2" key="2">
    <citation type="submission" date="2020-09" db="EMBL/GenBank/DDBJ databases">
        <authorList>
            <person name="Sun Q."/>
            <person name="Zhou Y."/>
        </authorList>
    </citation>
    <scope>NUCLEOTIDE SEQUENCE</scope>
    <source>
        <strain evidence="2">CGMCC 4.7308</strain>
    </source>
</reference>
<dbReference type="EMBL" id="BMNA01000008">
    <property type="protein sequence ID" value="GGM11147.1"/>
    <property type="molecule type" value="Genomic_DNA"/>
</dbReference>
<reference evidence="2" key="1">
    <citation type="journal article" date="2014" name="Int. J. Syst. Evol. Microbiol.">
        <title>Complete genome sequence of Corynebacterium casei LMG S-19264T (=DSM 44701T), isolated from a smear-ripened cheese.</title>
        <authorList>
            <consortium name="US DOE Joint Genome Institute (JGI-PGF)"/>
            <person name="Walter F."/>
            <person name="Albersmeier A."/>
            <person name="Kalinowski J."/>
            <person name="Ruckert C."/>
        </authorList>
    </citation>
    <scope>NUCLEOTIDE SEQUENCE</scope>
    <source>
        <strain evidence="2">CGMCC 4.7308</strain>
    </source>
</reference>
<accession>A0A917T5E7</accession>
<gene>
    <name evidence="2" type="ORF">GCM10011594_33880</name>
</gene>
<evidence type="ECO:0000313" key="3">
    <source>
        <dbReference type="Proteomes" id="UP000655208"/>
    </source>
</evidence>